<dbReference type="PROSITE" id="PS00136">
    <property type="entry name" value="SUBTILASE_ASP"/>
    <property type="match status" value="1"/>
</dbReference>
<dbReference type="RefSeq" id="WP_091241489.1">
    <property type="nucleotide sequence ID" value="NZ_FMCU01000003.1"/>
</dbReference>
<dbReference type="GO" id="GO:0006508">
    <property type="term" value="P:proteolysis"/>
    <property type="evidence" value="ECO:0007669"/>
    <property type="project" value="UniProtKB-KW"/>
</dbReference>
<dbReference type="InterPro" id="IPR023827">
    <property type="entry name" value="Peptidase_S8_Asp-AS"/>
</dbReference>
<evidence type="ECO:0000256" key="1">
    <source>
        <dbReference type="ARBA" id="ARBA00011073"/>
    </source>
</evidence>
<dbReference type="PROSITE" id="PS00137">
    <property type="entry name" value="SUBTILASE_HIS"/>
    <property type="match status" value="1"/>
</dbReference>
<evidence type="ECO:0000256" key="7">
    <source>
        <dbReference type="RuleBase" id="RU003355"/>
    </source>
</evidence>
<protein>
    <submittedName>
        <fullName evidence="10">Subtilase family protein</fullName>
    </submittedName>
</protein>
<evidence type="ECO:0000259" key="9">
    <source>
        <dbReference type="Pfam" id="PF00082"/>
    </source>
</evidence>
<feature type="active site" description="Charge relay system" evidence="5 6">
    <location>
        <position position="270"/>
    </location>
</feature>
<dbReference type="STRING" id="121616.GA0070216_103171"/>
<evidence type="ECO:0000256" key="4">
    <source>
        <dbReference type="ARBA" id="ARBA00022825"/>
    </source>
</evidence>
<evidence type="ECO:0000313" key="11">
    <source>
        <dbReference type="Proteomes" id="UP000198797"/>
    </source>
</evidence>
<dbReference type="Proteomes" id="UP000198797">
    <property type="component" value="Unassembled WGS sequence"/>
</dbReference>
<dbReference type="AlphaFoldDB" id="A0A1C4W8V8"/>
<dbReference type="PRINTS" id="PR00723">
    <property type="entry name" value="SUBTILISIN"/>
</dbReference>
<dbReference type="GO" id="GO:0004252">
    <property type="term" value="F:serine-type endopeptidase activity"/>
    <property type="evidence" value="ECO:0007669"/>
    <property type="project" value="UniProtKB-UniRule"/>
</dbReference>
<dbReference type="PROSITE" id="PS00138">
    <property type="entry name" value="SUBTILASE_SER"/>
    <property type="match status" value="1"/>
</dbReference>
<evidence type="ECO:0000256" key="8">
    <source>
        <dbReference type="SAM" id="SignalP"/>
    </source>
</evidence>
<feature type="active site" description="Charge relay system" evidence="5 6">
    <location>
        <position position="238"/>
    </location>
</feature>
<dbReference type="OrthoDB" id="5167143at2"/>
<dbReference type="PANTHER" id="PTHR43399">
    <property type="entry name" value="SUBTILISIN-RELATED"/>
    <property type="match status" value="1"/>
</dbReference>
<sequence>MKTLQKEDPLHGSRRTAAGGLVLALALGLPATSAGAAPAAQSTPRPAAPAVGATTVTLITGDQVTVTRTGGTAVRPGAGRQHQQFLVRRERGHLSVVPRDALPLLRSGQVDRRLFDVTGLIAARYDDAHRDSLPLLVSYRSGQARRGAVALPGTRVTRELPAIQGAALSAGKSSAGAVWSTLTGGAGSARLDAAGGVERIWLDGRRALSLDHSVPQIGAPAAWAAGYTGKGVTVAVLDTGVDATHPDLAGKVTEARNFSDTPDQKDTVGHGTHVASTIAGSGAASGGKYKGVAPDAKLLDGKVCEEFGCAESSILAGMQWATVDKKAAVVNLSLGGTDTPEVDPLEEAVQTLTAQTGSLFVIAAGNDGRDGSVGSPGTADAALTVGAVDRDDELADFSSRGPRVGDDALKPDITAPGVDIVAARSVDGQIGDPVGTQYVALSGTSMATPHVAGSVALLAQQHPGWKAGQLKATLMAAAKPHPTQTAYEQGAGRVDLTRAITEQVTTDPVSVSFGRALWPHGDDAPITRTVAWHNGGSAPVTLDLTVEVKGSGGKTAPAGMFTLGVNRITVPAGGRAETTVTADTRLGVDGYWTGRVVARSGSTVAVTPLAVHREVESYTVTLTHLDRSGKPGGDYSTALVNLTGGDLVDVSDFDGVAEIRVPKGRYGLSSVFFEPGPDEESGGLALLAQPELVVNGDTAVTIDLRKAKPVRMTVPQADAKVALVDVAANFLTPDGGSFGFGIVSFDTFDGLSTGQLGKAVSAEQFVATVNSQWADREAEYSPYLYALAETVPGKLPSGFVRDYRPRDLATVVHKFRDPYPKMEAERLVFPNNGYNLGGWAVVLATDLPGQRVEHYNTRGVRWESELDLGVPDPEGWLDVQAILQSLPTAYPAGRRVTETWGAAPLGPSLPAPRWPQDGVIRIGDTIVVSVALHSDAAGHPGGSLNDSARTALWRNGKLVEELENPGYGEFTVPKGAADYQLTVGAKRNLTDLGTEVEASWTFRSGHVAGDTPKQLPLSEIRFTPRLSTDNAAPAGQVFAVPVQVRRQVGAGTAKLAKLSVDVSYDGGKTWRRATVVKVPGQGTVALVNHPAGAGYVSLRATARDTDGNTASTRIIQAYRLK</sequence>
<proteinExistence type="inferred from homology"/>
<dbReference type="InterPro" id="IPR015500">
    <property type="entry name" value="Peptidase_S8_subtilisin-rel"/>
</dbReference>
<keyword evidence="11" id="KW-1185">Reference proteome</keyword>
<keyword evidence="2 6" id="KW-0645">Protease</keyword>
<keyword evidence="3 6" id="KW-0378">Hydrolase</keyword>
<dbReference type="PROSITE" id="PS51892">
    <property type="entry name" value="SUBTILASE"/>
    <property type="match status" value="1"/>
</dbReference>
<feature type="domain" description="Peptidase S8/S53" evidence="9">
    <location>
        <begin position="229"/>
        <end position="492"/>
    </location>
</feature>
<evidence type="ECO:0000256" key="6">
    <source>
        <dbReference type="PROSITE-ProRule" id="PRU01240"/>
    </source>
</evidence>
<evidence type="ECO:0000256" key="3">
    <source>
        <dbReference type="ARBA" id="ARBA00022801"/>
    </source>
</evidence>
<dbReference type="Pfam" id="PF00082">
    <property type="entry name" value="Peptidase_S8"/>
    <property type="match status" value="1"/>
</dbReference>
<dbReference type="InterPro" id="IPR023828">
    <property type="entry name" value="Peptidase_S8_Ser-AS"/>
</dbReference>
<feature type="signal peptide" evidence="8">
    <location>
        <begin position="1"/>
        <end position="36"/>
    </location>
</feature>
<keyword evidence="8" id="KW-0732">Signal</keyword>
<gene>
    <name evidence="10" type="ORF">GA0070216_103171</name>
</gene>
<dbReference type="PIRSF" id="PIRSF037854">
    <property type="entry name" value="Dihydropyridine_esterase"/>
    <property type="match status" value="1"/>
</dbReference>
<dbReference type="SUPFAM" id="SSF52743">
    <property type="entry name" value="Subtilisin-like"/>
    <property type="match status" value="1"/>
</dbReference>
<dbReference type="InterPro" id="IPR036852">
    <property type="entry name" value="Peptidase_S8/S53_dom_sf"/>
</dbReference>
<name>A0A1C4W8V8_9ACTN</name>
<dbReference type="InterPro" id="IPR017297">
    <property type="entry name" value="Peptidase_S8A_DPH-A"/>
</dbReference>
<accession>A0A1C4W8V8</accession>
<evidence type="ECO:0000256" key="5">
    <source>
        <dbReference type="PIRSR" id="PIRSR615500-1"/>
    </source>
</evidence>
<comment type="similarity">
    <text evidence="1 6 7">Belongs to the peptidase S8 family.</text>
</comment>
<dbReference type="Gene3D" id="3.40.50.200">
    <property type="entry name" value="Peptidase S8/S53 domain"/>
    <property type="match status" value="1"/>
</dbReference>
<feature type="active site" description="Charge relay system" evidence="5 6">
    <location>
        <position position="445"/>
    </location>
</feature>
<evidence type="ECO:0000313" key="10">
    <source>
        <dbReference type="EMBL" id="SCE92559.1"/>
    </source>
</evidence>
<reference evidence="11" key="1">
    <citation type="submission" date="2016-06" db="EMBL/GenBank/DDBJ databases">
        <authorList>
            <person name="Varghese N."/>
            <person name="Submissions Spin"/>
        </authorList>
    </citation>
    <scope>NUCLEOTIDE SEQUENCE [LARGE SCALE GENOMIC DNA]</scope>
    <source>
        <strain evidence="11">DSM 44100</strain>
    </source>
</reference>
<dbReference type="PANTHER" id="PTHR43399:SF4">
    <property type="entry name" value="CELL WALL-ASSOCIATED PROTEASE"/>
    <property type="match status" value="1"/>
</dbReference>
<dbReference type="InterPro" id="IPR022398">
    <property type="entry name" value="Peptidase_S8_His-AS"/>
</dbReference>
<feature type="chain" id="PRO_5008706733" evidence="8">
    <location>
        <begin position="37"/>
        <end position="1121"/>
    </location>
</feature>
<keyword evidence="4 6" id="KW-0720">Serine protease</keyword>
<dbReference type="EMBL" id="FMCU01000003">
    <property type="protein sequence ID" value="SCE92559.1"/>
    <property type="molecule type" value="Genomic_DNA"/>
</dbReference>
<organism evidence="10 11">
    <name type="scientific">Micromonospora matsumotoense</name>
    <dbReference type="NCBI Taxonomy" id="121616"/>
    <lineage>
        <taxon>Bacteria</taxon>
        <taxon>Bacillati</taxon>
        <taxon>Actinomycetota</taxon>
        <taxon>Actinomycetes</taxon>
        <taxon>Micromonosporales</taxon>
        <taxon>Micromonosporaceae</taxon>
        <taxon>Micromonospora</taxon>
    </lineage>
</organism>
<evidence type="ECO:0000256" key="2">
    <source>
        <dbReference type="ARBA" id="ARBA00022670"/>
    </source>
</evidence>
<dbReference type="InterPro" id="IPR000209">
    <property type="entry name" value="Peptidase_S8/S53_dom"/>
</dbReference>
<dbReference type="InterPro" id="IPR051048">
    <property type="entry name" value="Peptidase_S8/S53_subtilisin"/>
</dbReference>